<feature type="transmembrane region" description="Helical" evidence="1">
    <location>
        <begin position="142"/>
        <end position="162"/>
    </location>
</feature>
<protein>
    <submittedName>
        <fullName evidence="2">Uncharacterized protein</fullName>
    </submittedName>
</protein>
<dbReference type="eggNOG" id="ENOG5033KHC">
    <property type="taxonomic scope" value="Bacteria"/>
</dbReference>
<sequence length="167" mass="17842">MSSTNLIRLGGLAAIVAGILRGINSFLPSSNPNITTSILYLLTDIFLLFGIMGIYGFQHQESRLWGLFGFLLAIVGIAIIRTGSISGINLYPIGASTFTVGMSLFAVGSWIANKLPRWVSVLWVLSTIVGFMGYFIPGLNLLFVISGVIFGIGFAGAGMKIWSSTSK</sequence>
<dbReference type="OrthoDB" id="573081at2"/>
<evidence type="ECO:0000256" key="1">
    <source>
        <dbReference type="SAM" id="Phobius"/>
    </source>
</evidence>
<keyword evidence="3" id="KW-1185">Reference proteome</keyword>
<feature type="transmembrane region" description="Helical" evidence="1">
    <location>
        <begin position="90"/>
        <end position="111"/>
    </location>
</feature>
<organism evidence="2 3">
    <name type="scientific">Chamaesiphon minutus (strain ATCC 27169 / PCC 6605)</name>
    <dbReference type="NCBI Taxonomy" id="1173020"/>
    <lineage>
        <taxon>Bacteria</taxon>
        <taxon>Bacillati</taxon>
        <taxon>Cyanobacteriota</taxon>
        <taxon>Cyanophyceae</taxon>
        <taxon>Gomontiellales</taxon>
        <taxon>Chamaesiphonaceae</taxon>
        <taxon>Chamaesiphon</taxon>
    </lineage>
</organism>
<dbReference type="STRING" id="1173020.Cha6605_2235"/>
<keyword evidence="1" id="KW-0472">Membrane</keyword>
<reference evidence="2 3" key="1">
    <citation type="submission" date="2012-05" db="EMBL/GenBank/DDBJ databases">
        <title>Finished chromosome of genome of Chamaesiphon sp. PCC 6605.</title>
        <authorList>
            <consortium name="US DOE Joint Genome Institute"/>
            <person name="Gugger M."/>
            <person name="Coursin T."/>
            <person name="Rippka R."/>
            <person name="Tandeau De Marsac N."/>
            <person name="Huntemann M."/>
            <person name="Wei C.-L."/>
            <person name="Han J."/>
            <person name="Detter J.C."/>
            <person name="Han C."/>
            <person name="Tapia R."/>
            <person name="Chen A."/>
            <person name="Kyrpides N."/>
            <person name="Mavromatis K."/>
            <person name="Markowitz V."/>
            <person name="Szeto E."/>
            <person name="Ivanova N."/>
            <person name="Pagani I."/>
            <person name="Pati A."/>
            <person name="Goodwin L."/>
            <person name="Nordberg H.P."/>
            <person name="Cantor M.N."/>
            <person name="Hua S.X."/>
            <person name="Woyke T."/>
            <person name="Kerfeld C.A."/>
        </authorList>
    </citation>
    <scope>NUCLEOTIDE SEQUENCE [LARGE SCALE GENOMIC DNA]</scope>
    <source>
        <strain evidence="3">ATCC 27169 / PCC 6605</strain>
    </source>
</reference>
<dbReference type="RefSeq" id="WP_015159469.1">
    <property type="nucleotide sequence ID" value="NC_019697.1"/>
</dbReference>
<evidence type="ECO:0000313" key="2">
    <source>
        <dbReference type="EMBL" id="AFY93318.1"/>
    </source>
</evidence>
<feature type="transmembrane region" description="Helical" evidence="1">
    <location>
        <begin position="64"/>
        <end position="84"/>
    </location>
</feature>
<dbReference type="HOGENOM" id="CLU_1544851_0_0_3"/>
<dbReference type="AlphaFoldDB" id="K9UFA5"/>
<evidence type="ECO:0000313" key="3">
    <source>
        <dbReference type="Proteomes" id="UP000010366"/>
    </source>
</evidence>
<name>K9UFA5_CHAP6</name>
<accession>K9UFA5</accession>
<keyword evidence="1" id="KW-0812">Transmembrane</keyword>
<feature type="transmembrane region" description="Helical" evidence="1">
    <location>
        <begin position="118"/>
        <end position="136"/>
    </location>
</feature>
<proteinExistence type="predicted"/>
<dbReference type="PATRIC" id="fig|1173020.3.peg.2541"/>
<dbReference type="KEGG" id="cmp:Cha6605_2235"/>
<keyword evidence="1" id="KW-1133">Transmembrane helix</keyword>
<gene>
    <name evidence="2" type="ORF">Cha6605_2235</name>
</gene>
<dbReference type="EMBL" id="CP003600">
    <property type="protein sequence ID" value="AFY93318.1"/>
    <property type="molecule type" value="Genomic_DNA"/>
</dbReference>
<feature type="transmembrane region" description="Helical" evidence="1">
    <location>
        <begin position="38"/>
        <end position="57"/>
    </location>
</feature>
<dbReference type="Proteomes" id="UP000010366">
    <property type="component" value="Chromosome"/>
</dbReference>